<dbReference type="SUPFAM" id="SSF81406">
    <property type="entry name" value="Mitochondrial cytochrome c oxidase subunit IV"/>
    <property type="match status" value="1"/>
</dbReference>
<dbReference type="OrthoDB" id="186013at2759"/>
<dbReference type="GO" id="GO:0016491">
    <property type="term" value="F:oxidoreductase activity"/>
    <property type="evidence" value="ECO:0007669"/>
    <property type="project" value="UniProtKB-KW"/>
</dbReference>
<dbReference type="EnsemblMetazoa" id="CapteT161420">
    <property type="protein sequence ID" value="CapteP161420"/>
    <property type="gene ID" value="CapteG161420"/>
</dbReference>
<keyword evidence="7" id="KW-0560">Oxidoreductase</keyword>
<dbReference type="Proteomes" id="UP000014760">
    <property type="component" value="Unassembled WGS sequence"/>
</dbReference>
<protein>
    <recommendedName>
        <fullName evidence="10">Cytochrome c oxidase subunit 4</fullName>
    </recommendedName>
</protein>
<dbReference type="PANTHER" id="PTHR10707:SF10">
    <property type="entry name" value="CYTOCHROME C OXIDASE SUBUNIT 4"/>
    <property type="match status" value="1"/>
</dbReference>
<dbReference type="FunCoup" id="R7V7D4">
    <property type="interactions" value="1103"/>
</dbReference>
<dbReference type="Gene3D" id="1.10.442.10">
    <property type="entry name" value="Cytochrome c oxidase subunit IV"/>
    <property type="match status" value="1"/>
</dbReference>
<dbReference type="GO" id="GO:0005743">
    <property type="term" value="C:mitochondrial inner membrane"/>
    <property type="evidence" value="ECO:0007669"/>
    <property type="project" value="UniProtKB-SubCell"/>
</dbReference>
<evidence type="ECO:0000256" key="9">
    <source>
        <dbReference type="ARBA" id="ARBA00023136"/>
    </source>
</evidence>
<dbReference type="FunFam" id="1.10.442.10:FF:000001">
    <property type="entry name" value="Cytochrome c oxidase subunit 4 isoform 1"/>
    <property type="match status" value="1"/>
</dbReference>
<evidence type="ECO:0000313" key="11">
    <source>
        <dbReference type="EMBL" id="ELU14758.1"/>
    </source>
</evidence>
<comment type="similarity">
    <text evidence="2 10">Belongs to the cytochrome c oxidase IV family.</text>
</comment>
<dbReference type="Pfam" id="PF02936">
    <property type="entry name" value="COX4"/>
    <property type="match status" value="1"/>
</dbReference>
<dbReference type="EMBL" id="AMQN01004739">
    <property type="status" value="NOT_ANNOTATED_CDS"/>
    <property type="molecule type" value="Genomic_DNA"/>
</dbReference>
<dbReference type="InterPro" id="IPR036639">
    <property type="entry name" value="Cyt_c_oxidase_su4_sf"/>
</dbReference>
<gene>
    <name evidence="11" type="ORF">CAPTEDRAFT_161420</name>
</gene>
<evidence type="ECO:0000256" key="7">
    <source>
        <dbReference type="ARBA" id="ARBA00023002"/>
    </source>
</evidence>
<evidence type="ECO:0000256" key="10">
    <source>
        <dbReference type="RuleBase" id="RU367145"/>
    </source>
</evidence>
<dbReference type="UniPathway" id="UPA00705"/>
<dbReference type="InterPro" id="IPR013288">
    <property type="entry name" value="Cyt_c_oxidase_su4"/>
</dbReference>
<accession>R7V7D4</accession>
<evidence type="ECO:0000256" key="4">
    <source>
        <dbReference type="ARBA" id="ARBA00022792"/>
    </source>
</evidence>
<name>R7V7D4_CAPTE</name>
<comment type="function">
    <text evidence="10">Component of the cytochrome c oxidase, the last enzyme in the mitochondrial electron transport chain which drives oxidative phosphorylation.</text>
</comment>
<reference evidence="12" key="3">
    <citation type="submission" date="2015-06" db="UniProtKB">
        <authorList>
            <consortium name="EnsemblMetazoa"/>
        </authorList>
    </citation>
    <scope>IDENTIFICATION</scope>
</reference>
<proteinExistence type="inferred from homology"/>
<evidence type="ECO:0000256" key="3">
    <source>
        <dbReference type="ARBA" id="ARBA00022692"/>
    </source>
</evidence>
<dbReference type="CDD" id="cd00922">
    <property type="entry name" value="Cyt_c_Oxidase_IV"/>
    <property type="match status" value="1"/>
</dbReference>
<keyword evidence="6" id="KW-1133">Transmembrane helix</keyword>
<comment type="subunit">
    <text evidence="10">Component of the cytochrome c oxidase (complex IV, CIV), a multisubunit enzyme composed of 14 subunits.</text>
</comment>
<keyword evidence="4 10" id="KW-0999">Mitochondrion inner membrane</keyword>
<keyword evidence="5" id="KW-0809">Transit peptide</keyword>
<keyword evidence="3" id="KW-0812">Transmembrane</keyword>
<keyword evidence="8 10" id="KW-0496">Mitochondrion</keyword>
<evidence type="ECO:0000256" key="1">
    <source>
        <dbReference type="ARBA" id="ARBA00004434"/>
    </source>
</evidence>
<reference evidence="13" key="1">
    <citation type="submission" date="2012-12" db="EMBL/GenBank/DDBJ databases">
        <authorList>
            <person name="Hellsten U."/>
            <person name="Grimwood J."/>
            <person name="Chapman J.A."/>
            <person name="Shapiro H."/>
            <person name="Aerts A."/>
            <person name="Otillar R.P."/>
            <person name="Terry A.Y."/>
            <person name="Boore J.L."/>
            <person name="Simakov O."/>
            <person name="Marletaz F."/>
            <person name="Cho S.-J."/>
            <person name="Edsinger-Gonzales E."/>
            <person name="Havlak P."/>
            <person name="Kuo D.-H."/>
            <person name="Larsson T."/>
            <person name="Lv J."/>
            <person name="Arendt D."/>
            <person name="Savage R."/>
            <person name="Osoegawa K."/>
            <person name="de Jong P."/>
            <person name="Lindberg D.R."/>
            <person name="Seaver E.C."/>
            <person name="Weisblat D.A."/>
            <person name="Putnam N.H."/>
            <person name="Grigoriev I.V."/>
            <person name="Rokhsar D.S."/>
        </authorList>
    </citation>
    <scope>NUCLEOTIDE SEQUENCE</scope>
    <source>
        <strain evidence="13">I ESC-2004</strain>
    </source>
</reference>
<evidence type="ECO:0000256" key="6">
    <source>
        <dbReference type="ARBA" id="ARBA00022989"/>
    </source>
</evidence>
<dbReference type="OMA" id="HGVSSKW"/>
<keyword evidence="9" id="KW-0472">Membrane</keyword>
<sequence length="192" mass="22055">MSMQIVRKLGRPAPQMLRLLSTSAARKEADTRSALVYPEEKNHFYPRIGDRKIVGYGRNGQADYEDVRDYPCPAVQFQEDKGAILALREKELGDWSALTLDEKKTLYRASFCSTYSEFTAKTGEWKSILAAVFTVGTLTALFTLFTHKYVYLPCRTSTEEWQADRIRMAIAERDGPVHGVSSYYDFEKKQWK</sequence>
<dbReference type="InterPro" id="IPR004203">
    <property type="entry name" value="Cyt_c_oxidase_su4_fam"/>
</dbReference>
<dbReference type="PANTHER" id="PTHR10707">
    <property type="entry name" value="CYTOCHROME C OXIDASE SUBUNIT IV"/>
    <property type="match status" value="1"/>
</dbReference>
<dbReference type="GO" id="GO:0045277">
    <property type="term" value="C:respiratory chain complex IV"/>
    <property type="evidence" value="ECO:0007669"/>
    <property type="project" value="InterPro"/>
</dbReference>
<evidence type="ECO:0000313" key="12">
    <source>
        <dbReference type="EnsemblMetazoa" id="CapteP161420"/>
    </source>
</evidence>
<organism evidence="11">
    <name type="scientific">Capitella teleta</name>
    <name type="common">Polychaete worm</name>
    <dbReference type="NCBI Taxonomy" id="283909"/>
    <lineage>
        <taxon>Eukaryota</taxon>
        <taxon>Metazoa</taxon>
        <taxon>Spiralia</taxon>
        <taxon>Lophotrochozoa</taxon>
        <taxon>Annelida</taxon>
        <taxon>Polychaeta</taxon>
        <taxon>Sedentaria</taxon>
        <taxon>Scolecida</taxon>
        <taxon>Capitellidae</taxon>
        <taxon>Capitella</taxon>
    </lineage>
</organism>
<evidence type="ECO:0000256" key="8">
    <source>
        <dbReference type="ARBA" id="ARBA00023128"/>
    </source>
</evidence>
<reference evidence="11 13" key="2">
    <citation type="journal article" date="2013" name="Nature">
        <title>Insights into bilaterian evolution from three spiralian genomes.</title>
        <authorList>
            <person name="Simakov O."/>
            <person name="Marletaz F."/>
            <person name="Cho S.J."/>
            <person name="Edsinger-Gonzales E."/>
            <person name="Havlak P."/>
            <person name="Hellsten U."/>
            <person name="Kuo D.H."/>
            <person name="Larsson T."/>
            <person name="Lv J."/>
            <person name="Arendt D."/>
            <person name="Savage R."/>
            <person name="Osoegawa K."/>
            <person name="de Jong P."/>
            <person name="Grimwood J."/>
            <person name="Chapman J.A."/>
            <person name="Shapiro H."/>
            <person name="Aerts A."/>
            <person name="Otillar R.P."/>
            <person name="Terry A.Y."/>
            <person name="Boore J.L."/>
            <person name="Grigoriev I.V."/>
            <person name="Lindberg D.R."/>
            <person name="Seaver E.C."/>
            <person name="Weisblat D.A."/>
            <person name="Putnam N.H."/>
            <person name="Rokhsar D.S."/>
        </authorList>
    </citation>
    <scope>NUCLEOTIDE SEQUENCE</scope>
    <source>
        <strain evidence="11 13">I ESC-2004</strain>
    </source>
</reference>
<keyword evidence="13" id="KW-1185">Reference proteome</keyword>
<dbReference type="EMBL" id="KB294299">
    <property type="protein sequence ID" value="ELU14758.1"/>
    <property type="molecule type" value="Genomic_DNA"/>
</dbReference>
<evidence type="ECO:0000256" key="5">
    <source>
        <dbReference type="ARBA" id="ARBA00022946"/>
    </source>
</evidence>
<dbReference type="GO" id="GO:0006123">
    <property type="term" value="P:mitochondrial electron transport, cytochrome c to oxygen"/>
    <property type="evidence" value="ECO:0007669"/>
    <property type="project" value="InterPro"/>
</dbReference>
<comment type="subcellular location">
    <subcellularLocation>
        <location evidence="1 10">Mitochondrion inner membrane</location>
        <topology evidence="1 10">Single-pass membrane protein</topology>
    </subcellularLocation>
</comment>
<comment type="pathway">
    <text evidence="10">Energy metabolism; oxidative phosphorylation.</text>
</comment>
<dbReference type="HOGENOM" id="CLU_117340_0_0_1"/>
<evidence type="ECO:0000256" key="2">
    <source>
        <dbReference type="ARBA" id="ARBA00008135"/>
    </source>
</evidence>
<dbReference type="STRING" id="283909.R7V7D4"/>
<evidence type="ECO:0000313" key="13">
    <source>
        <dbReference type="Proteomes" id="UP000014760"/>
    </source>
</evidence>
<dbReference type="AlphaFoldDB" id="R7V7D4"/>
<dbReference type="PRINTS" id="PR01873">
    <property type="entry name" value="CYTCOXIDASE4"/>
</dbReference>